<evidence type="ECO:0000313" key="3">
    <source>
        <dbReference type="Proteomes" id="UP001454036"/>
    </source>
</evidence>
<gene>
    <name evidence="2" type="ORF">LIER_35160</name>
</gene>
<accession>A0AAV3NKT3</accession>
<proteinExistence type="predicted"/>
<dbReference type="AlphaFoldDB" id="A0AAV3NKT3"/>
<dbReference type="EMBL" id="BAABME010015203">
    <property type="protein sequence ID" value="GAA0139935.1"/>
    <property type="molecule type" value="Genomic_DNA"/>
</dbReference>
<keyword evidence="3" id="KW-1185">Reference proteome</keyword>
<dbReference type="Proteomes" id="UP001454036">
    <property type="component" value="Unassembled WGS sequence"/>
</dbReference>
<evidence type="ECO:0000313" key="2">
    <source>
        <dbReference type="EMBL" id="GAA0139935.1"/>
    </source>
</evidence>
<organism evidence="2 3">
    <name type="scientific">Lithospermum erythrorhizon</name>
    <name type="common">Purple gromwell</name>
    <name type="synonym">Lithospermum officinale var. erythrorhizon</name>
    <dbReference type="NCBI Taxonomy" id="34254"/>
    <lineage>
        <taxon>Eukaryota</taxon>
        <taxon>Viridiplantae</taxon>
        <taxon>Streptophyta</taxon>
        <taxon>Embryophyta</taxon>
        <taxon>Tracheophyta</taxon>
        <taxon>Spermatophyta</taxon>
        <taxon>Magnoliopsida</taxon>
        <taxon>eudicotyledons</taxon>
        <taxon>Gunneridae</taxon>
        <taxon>Pentapetalae</taxon>
        <taxon>asterids</taxon>
        <taxon>lamiids</taxon>
        <taxon>Boraginales</taxon>
        <taxon>Boraginaceae</taxon>
        <taxon>Boraginoideae</taxon>
        <taxon>Lithospermeae</taxon>
        <taxon>Lithospermum</taxon>
    </lineage>
</organism>
<protein>
    <submittedName>
        <fullName evidence="2">Uncharacterized protein</fullName>
    </submittedName>
</protein>
<name>A0AAV3NKT3_LITER</name>
<feature type="region of interest" description="Disordered" evidence="1">
    <location>
        <begin position="142"/>
        <end position="164"/>
    </location>
</feature>
<sequence length="224" mass="24921">MGEDRDREKFRGDVRLVGDLTRTGEEEQEDIEDGVVGKESFAVVERGGDMVTQEHCGYPDKGEVASTLEEQQSKECVVGIQLNHALLITHANNDGEAVGEHTHANSFGRNIKQRGCGWYNLLRGWQAKFGHKRAKTYKRVGGMVKSAKSSNKENSREGALSGKRRKGCVISKDEGLLGATRGAKSCVQWFRRGRRGLRRTKLSVLLLQKKGWRKPTQSGSKVSH</sequence>
<comment type="caution">
    <text evidence="2">The sequence shown here is derived from an EMBL/GenBank/DDBJ whole genome shotgun (WGS) entry which is preliminary data.</text>
</comment>
<evidence type="ECO:0000256" key="1">
    <source>
        <dbReference type="SAM" id="MobiDB-lite"/>
    </source>
</evidence>
<reference evidence="2 3" key="1">
    <citation type="submission" date="2024-01" db="EMBL/GenBank/DDBJ databases">
        <title>The complete chloroplast genome sequence of Lithospermum erythrorhizon: insights into the phylogenetic relationship among Boraginaceae species and the maternal lineages of purple gromwells.</title>
        <authorList>
            <person name="Okada T."/>
            <person name="Watanabe K."/>
        </authorList>
    </citation>
    <scope>NUCLEOTIDE SEQUENCE [LARGE SCALE GENOMIC DNA]</scope>
</reference>